<dbReference type="AlphaFoldDB" id="A0AAU7AZR1"/>
<proteinExistence type="predicted"/>
<protein>
    <recommendedName>
        <fullName evidence="2">Apea-like HEPN domain-containing protein</fullName>
    </recommendedName>
</protein>
<name>A0AAU7AZR1_9ACTN</name>
<dbReference type="RefSeq" id="WP_354698331.1">
    <property type="nucleotide sequence ID" value="NZ_CP114014.1"/>
</dbReference>
<gene>
    <name evidence="1" type="ORF">DSM112329_04004</name>
</gene>
<organism evidence="1">
    <name type="scientific">Paraconexibacter sp. AEG42_29</name>
    <dbReference type="NCBI Taxonomy" id="2997339"/>
    <lineage>
        <taxon>Bacteria</taxon>
        <taxon>Bacillati</taxon>
        <taxon>Actinomycetota</taxon>
        <taxon>Thermoleophilia</taxon>
        <taxon>Solirubrobacterales</taxon>
        <taxon>Paraconexibacteraceae</taxon>
        <taxon>Paraconexibacter</taxon>
    </lineage>
</organism>
<evidence type="ECO:0008006" key="2">
    <source>
        <dbReference type="Google" id="ProtNLM"/>
    </source>
</evidence>
<accession>A0AAU7AZR1</accession>
<sequence length="423" mass="45597">MRNRQLRAVLATFAEEAAWQLASDMADGHELAFEIVESASSRRQPTLYCYRPLTAAFIDERRSILSRLESYLPAVHALQACGGLDGYLQTHVAQGIPRDPRRCAELGLRAFLGRIFEDSTDFVLQSERFDRAYDELEEVVHEGVAETVLVCAVLGLELESGEVAMGDGLTLMRAEVLEDGPADAVRGDGARTLAVLRWDGNLWAGGAEAGGHDPGRLRLERLIAALRLFDEAGAALTPVGWTRAAGGPWQLVSLGAAAGGIVHGRCLITAAQEDELRAFCNLVGRRMPRSGELAWAVRRFELGCTRERDDDALSDHLMALRALLEPEGPQSGRLAGRLAALCAQPHERAAFTSRVAHIVALERTLIHGSTAPDAAMLTAVVDELSGHLRAVLRDVLCGHLDADLRGVADGLLAADLVEAPTQA</sequence>
<dbReference type="EMBL" id="CP114014">
    <property type="protein sequence ID" value="XAY07125.1"/>
    <property type="molecule type" value="Genomic_DNA"/>
</dbReference>
<reference evidence="1" key="1">
    <citation type="submission" date="2022-12" db="EMBL/GenBank/DDBJ databases">
        <title>Paraconexibacter alkalitolerans sp. nov. and Baekduia alba sp. nov., isolated from soil and emended description of the genera Paraconexibacter (Chun et al., 2020) and Baekduia (An et al., 2020).</title>
        <authorList>
            <person name="Vieira S."/>
            <person name="Huber K.J."/>
            <person name="Geppert A."/>
            <person name="Wolf J."/>
            <person name="Neumann-Schaal M."/>
            <person name="Muesken M."/>
            <person name="Overmann J."/>
        </authorList>
    </citation>
    <scope>NUCLEOTIDE SEQUENCE</scope>
    <source>
        <strain evidence="1">AEG42_29</strain>
    </source>
</reference>
<evidence type="ECO:0000313" key="1">
    <source>
        <dbReference type="EMBL" id="XAY07125.1"/>
    </source>
</evidence>
<dbReference type="KEGG" id="parq:DSM112329_04004"/>